<dbReference type="InterPro" id="IPR029240">
    <property type="entry name" value="MMS19_N"/>
</dbReference>
<dbReference type="InterPro" id="IPR024687">
    <property type="entry name" value="MMS19_C"/>
</dbReference>
<evidence type="ECO:0000313" key="8">
    <source>
        <dbReference type="Proteomes" id="UP000039046"/>
    </source>
</evidence>
<dbReference type="PANTHER" id="PTHR12891:SF0">
    <property type="entry name" value="MMS19 NUCLEOTIDE EXCISION REPAIR PROTEIN HOMOLOG"/>
    <property type="match status" value="1"/>
</dbReference>
<gene>
    <name evidence="7" type="ORF">VHEMI05960</name>
</gene>
<dbReference type="OrthoDB" id="342900at2759"/>
<evidence type="ECO:0000256" key="3">
    <source>
        <dbReference type="ARBA" id="ARBA00023242"/>
    </source>
</evidence>
<comment type="subcellular location">
    <subcellularLocation>
        <location evidence="1 4">Nucleus</location>
    </subcellularLocation>
</comment>
<keyword evidence="2" id="KW-0677">Repeat</keyword>
<dbReference type="GO" id="GO:0097361">
    <property type="term" value="C:cytosolic [4Fe-4S] assembly targeting complex"/>
    <property type="evidence" value="ECO:0007669"/>
    <property type="project" value="UniProtKB-UniRule"/>
</dbReference>
<dbReference type="GO" id="GO:0016226">
    <property type="term" value="P:iron-sulfur cluster assembly"/>
    <property type="evidence" value="ECO:0007669"/>
    <property type="project" value="UniProtKB-UniRule"/>
</dbReference>
<dbReference type="InterPro" id="IPR016024">
    <property type="entry name" value="ARM-type_fold"/>
</dbReference>
<feature type="domain" description="MMS19 N-terminal" evidence="6">
    <location>
        <begin position="66"/>
        <end position="325"/>
    </location>
</feature>
<evidence type="ECO:0000256" key="1">
    <source>
        <dbReference type="ARBA" id="ARBA00004123"/>
    </source>
</evidence>
<accession>A0A0A1T5U6</accession>
<dbReference type="SUPFAM" id="SSF48371">
    <property type="entry name" value="ARM repeat"/>
    <property type="match status" value="1"/>
</dbReference>
<proteinExistence type="inferred from homology"/>
<reference evidence="7 8" key="1">
    <citation type="journal article" date="2015" name="Genome Announc.">
        <title>Draft Genome Sequence and Gene Annotation of the Entomopathogenic Fungus Verticillium hemipterigenum.</title>
        <authorList>
            <person name="Horn F."/>
            <person name="Habel A."/>
            <person name="Scharf D.H."/>
            <person name="Dworschak J."/>
            <person name="Brakhage A.A."/>
            <person name="Guthke R."/>
            <person name="Hertweck C."/>
            <person name="Linde J."/>
        </authorList>
    </citation>
    <scope>NUCLEOTIDE SEQUENCE [LARGE SCALE GENOMIC DNA]</scope>
</reference>
<evidence type="ECO:0000259" key="5">
    <source>
        <dbReference type="Pfam" id="PF12460"/>
    </source>
</evidence>
<evidence type="ECO:0000256" key="2">
    <source>
        <dbReference type="ARBA" id="ARBA00022737"/>
    </source>
</evidence>
<dbReference type="GO" id="GO:0051604">
    <property type="term" value="P:protein maturation"/>
    <property type="evidence" value="ECO:0007669"/>
    <property type="project" value="UniProtKB-UniRule"/>
</dbReference>
<keyword evidence="8" id="KW-1185">Reference proteome</keyword>
<dbReference type="EMBL" id="CDHN01000003">
    <property type="protein sequence ID" value="CEJ90159.1"/>
    <property type="molecule type" value="Genomic_DNA"/>
</dbReference>
<comment type="similarity">
    <text evidence="4">Belongs to the MET18/MMS19 family.</text>
</comment>
<keyword evidence="4" id="KW-0227">DNA damage</keyword>
<name>A0A0A1T5U6_9HYPO</name>
<dbReference type="STRING" id="1531966.A0A0A1T5U6"/>
<feature type="domain" description="MMS19 C-terminal" evidence="5">
    <location>
        <begin position="749"/>
        <end position="1070"/>
    </location>
</feature>
<organism evidence="7 8">
    <name type="scientific">[Torrubiella] hemipterigena</name>
    <dbReference type="NCBI Taxonomy" id="1531966"/>
    <lineage>
        <taxon>Eukaryota</taxon>
        <taxon>Fungi</taxon>
        <taxon>Dikarya</taxon>
        <taxon>Ascomycota</taxon>
        <taxon>Pezizomycotina</taxon>
        <taxon>Sordariomycetes</taxon>
        <taxon>Hypocreomycetidae</taxon>
        <taxon>Hypocreales</taxon>
        <taxon>Clavicipitaceae</taxon>
        <taxon>Clavicipitaceae incertae sedis</taxon>
        <taxon>'Torrubiella' clade</taxon>
    </lineage>
</organism>
<comment type="function">
    <text evidence="4">Key component of the cytosolic iron-sulfur protein assembly (CIA) complex, a multiprotein complex that mediates the incorporation of iron-sulfur cluster into apoproteins specifically involved in DNA metabolism and genomic integrity. In the CIA complex, MMS19 acts as an adapter between early-acting CIA components and a subset of cellular target iron-sulfur proteins.</text>
</comment>
<dbReference type="AlphaFoldDB" id="A0A0A1T5U6"/>
<keyword evidence="4" id="KW-0234">DNA repair</keyword>
<sequence>MADLRQLALEYVLGDDEAKLTIIAKDTARELESAPANTNPVARWVEAVQPWMPNRDGDDETHGAPDWTARAKALEFLSRTLEYLGNDVLKPSQTKLLVAFFGAMFDVDHKAGILASASALRKITEMKAFQPSSAIDIFEKLCCLKDDFPRQLSTTRLAVYKLIQSLLTSEPVEKDIKGKQGPNYQFLLDLLQLCRSERDPDCLMVWFAILTTIMTKYAPSQETLDEVYGTFKAYYPITLPRTAQSKVTPDDLKSQLRACFSCNSSLAKHTFPFLVGKLDQGDGVTVNVKIDVLRTIKACIEEYDKPDETVIPYADRIWGSLKYEVRNGEIEDVIWATLEVLKTLTTRLKENDLRDYILNVTRDCVGDLSSAMYAGAAGRLLVSVLSASPVAFVQMAAPTVTHIKESLRHPKSITHSQDLYKIIRVVLQTRILLMELHTDTATQKDFAAVDSVFKSLYHDIFSSALARGSKDGPSEEDIKVATAAVHGAGALVCQRAAIAPGEETNDPLSLLPEKTCSEICEALFQIPLHHYTTHSSEAGVDELINETTEALQKAVVAHPAAFATTVSKFQSLLKSTQGSSTETTVDLIEGLGPLLAYVGCSELPKNVGYGVFQFLSLSGLFTRELSQSVAAGTSPKIWCALMAGLENTIKYYGDALTKTDVDREAAFNGQESNTFDADAISSKITSSYGSLLGLGASGSVEYGDLKSTLPITSAGAHQTYIEVGYALLKHFFSSVTTGTQTLTLSAEFNGKDTASEQQYLHMLGDLASSFIHELSEVQQVDLKIHERSLDLFQTTVKLPVGDAMAVDETWEWLVNTPVNALFYGMIESTRPEVITKIFQMGVGQKLIQAGVSPSSSFANATTSSISKSVLSILANKHKLDGEDDLLTSIESIVTTGLTQTTTHASERIVSSLAVAAGFLRRYTGAKTKPLVAAIREVPKNAELGFSLARRLEIIVAPQRFLSKDNYATVRPLWLQKLYFDLVKPLLVGATDREATPLSRASCGIAVLVTMKHIPFSIYEEDIDQILRVAISTSQTLGTGPDTLAALTVIKSILAESPDKVQDHIRSLITICTSSFSTTATHTSPEWLPATAQSARASPAVVAQSGKLALEILAGLPRLFESRHLLSYVGDVDRQLSIACGHRVREVRMSARTARTAWSEVN</sequence>
<dbReference type="Pfam" id="PF12460">
    <property type="entry name" value="MMS19_C"/>
    <property type="match status" value="1"/>
</dbReference>
<evidence type="ECO:0000256" key="4">
    <source>
        <dbReference type="RuleBase" id="RU367072"/>
    </source>
</evidence>
<evidence type="ECO:0000313" key="7">
    <source>
        <dbReference type="EMBL" id="CEJ90159.1"/>
    </source>
</evidence>
<dbReference type="GO" id="GO:0006281">
    <property type="term" value="P:DNA repair"/>
    <property type="evidence" value="ECO:0007669"/>
    <property type="project" value="UniProtKB-UniRule"/>
</dbReference>
<dbReference type="Pfam" id="PF14500">
    <property type="entry name" value="MMS19_N"/>
    <property type="match status" value="1"/>
</dbReference>
<dbReference type="Proteomes" id="UP000039046">
    <property type="component" value="Unassembled WGS sequence"/>
</dbReference>
<dbReference type="PANTHER" id="PTHR12891">
    <property type="entry name" value="DNA REPAIR/TRANSCRIPTION PROTEIN MET18/MMS19"/>
    <property type="match status" value="1"/>
</dbReference>
<keyword evidence="3 4" id="KW-0539">Nucleus</keyword>
<dbReference type="InterPro" id="IPR039920">
    <property type="entry name" value="MMS19"/>
</dbReference>
<dbReference type="GO" id="GO:0005634">
    <property type="term" value="C:nucleus"/>
    <property type="evidence" value="ECO:0007669"/>
    <property type="project" value="UniProtKB-SubCell"/>
</dbReference>
<evidence type="ECO:0000259" key="6">
    <source>
        <dbReference type="Pfam" id="PF14500"/>
    </source>
</evidence>
<dbReference type="HOGENOM" id="CLU_007956_0_0_1"/>
<protein>
    <recommendedName>
        <fullName evidence="4">MMS19 nucleotide excision repair protein</fullName>
    </recommendedName>
</protein>